<protein>
    <submittedName>
        <fullName evidence="1">Uncharacterized protein</fullName>
    </submittedName>
</protein>
<evidence type="ECO:0000313" key="2">
    <source>
        <dbReference type="Proteomes" id="UP001596413"/>
    </source>
</evidence>
<dbReference type="RefSeq" id="WP_386411423.1">
    <property type="nucleotide sequence ID" value="NZ_JBHSZO010000003.1"/>
</dbReference>
<keyword evidence="2" id="KW-1185">Reference proteome</keyword>
<evidence type="ECO:0000313" key="1">
    <source>
        <dbReference type="EMBL" id="MFC7217053.1"/>
    </source>
</evidence>
<dbReference type="Gene3D" id="2.102.10.10">
    <property type="entry name" value="Rieske [2Fe-2S] iron-sulphur domain"/>
    <property type="match status" value="1"/>
</dbReference>
<accession>A0ABW2GBX6</accession>
<comment type="caution">
    <text evidence="1">The sequence shown here is derived from an EMBL/GenBank/DDBJ whole genome shotgun (WGS) entry which is preliminary data.</text>
</comment>
<dbReference type="SUPFAM" id="SSF50022">
    <property type="entry name" value="ISP domain"/>
    <property type="match status" value="1"/>
</dbReference>
<dbReference type="Proteomes" id="UP001596413">
    <property type="component" value="Unassembled WGS sequence"/>
</dbReference>
<gene>
    <name evidence="1" type="ORF">ACFQLX_02530</name>
</gene>
<dbReference type="EMBL" id="JBHSZO010000003">
    <property type="protein sequence ID" value="MFC7217053.1"/>
    <property type="molecule type" value="Genomic_DNA"/>
</dbReference>
<reference evidence="2" key="1">
    <citation type="journal article" date="2019" name="Int. J. Syst. Evol. Microbiol.">
        <title>The Global Catalogue of Microorganisms (GCM) 10K type strain sequencing project: providing services to taxonomists for standard genome sequencing and annotation.</title>
        <authorList>
            <consortium name="The Broad Institute Genomics Platform"/>
            <consortium name="The Broad Institute Genome Sequencing Center for Infectious Disease"/>
            <person name="Wu L."/>
            <person name="Ma J."/>
        </authorList>
    </citation>
    <scope>NUCLEOTIDE SEQUENCE [LARGE SCALE GENOMIC DNA]</scope>
    <source>
        <strain evidence="2">CGMCC 1.13681</strain>
    </source>
</reference>
<sequence length="79" mass="8512">MTDRSGWHSVDLDTAIPHPGDSMTVVVAGWLVTVVRDEDGDVRAHHHRSGRPVRCVVRCGVISVNLTLEATVKAEVGPS</sequence>
<proteinExistence type="predicted"/>
<name>A0ABW2GBX6_9ACTN</name>
<dbReference type="InterPro" id="IPR036922">
    <property type="entry name" value="Rieske_2Fe-2S_sf"/>
</dbReference>
<organism evidence="1 2">
    <name type="scientific">Streptomyces polyrhachis</name>
    <dbReference type="NCBI Taxonomy" id="1282885"/>
    <lineage>
        <taxon>Bacteria</taxon>
        <taxon>Bacillati</taxon>
        <taxon>Actinomycetota</taxon>
        <taxon>Actinomycetes</taxon>
        <taxon>Kitasatosporales</taxon>
        <taxon>Streptomycetaceae</taxon>
        <taxon>Streptomyces</taxon>
    </lineage>
</organism>